<dbReference type="AlphaFoldDB" id="A0A7Y9NKZ9"/>
<dbReference type="Proteomes" id="UP000534186">
    <property type="component" value="Unassembled WGS sequence"/>
</dbReference>
<evidence type="ECO:0000313" key="2">
    <source>
        <dbReference type="Proteomes" id="UP000534186"/>
    </source>
</evidence>
<evidence type="ECO:0000313" key="1">
    <source>
        <dbReference type="EMBL" id="NYF51092.1"/>
    </source>
</evidence>
<comment type="caution">
    <text evidence="1">The sequence shown here is derived from an EMBL/GenBank/DDBJ whole genome shotgun (WGS) entry which is preliminary data.</text>
</comment>
<accession>A0A7Y9NKZ9</accession>
<organism evidence="1 2">
    <name type="scientific">Tunturiibacter lichenicola</name>
    <dbReference type="NCBI Taxonomy" id="2051959"/>
    <lineage>
        <taxon>Bacteria</taxon>
        <taxon>Pseudomonadati</taxon>
        <taxon>Acidobacteriota</taxon>
        <taxon>Terriglobia</taxon>
        <taxon>Terriglobales</taxon>
        <taxon>Acidobacteriaceae</taxon>
        <taxon>Tunturiibacter</taxon>
    </lineage>
</organism>
<gene>
    <name evidence="1" type="ORF">HDF12_001457</name>
</gene>
<sequence length="72" mass="7802">MIECNELVGKVIRACNLFEDGSGGPELQIDFTDGTSFVAGLKVEISLEAKYLRSDGGGSRILKEYTPPVLPR</sequence>
<proteinExistence type="predicted"/>
<name>A0A7Y9NKZ9_9BACT</name>
<reference evidence="1 2" key="1">
    <citation type="submission" date="2020-07" db="EMBL/GenBank/DDBJ databases">
        <title>Genomic Encyclopedia of Type Strains, Phase IV (KMG-V): Genome sequencing to study the core and pangenomes of soil and plant-associated prokaryotes.</title>
        <authorList>
            <person name="Whitman W."/>
        </authorList>
    </citation>
    <scope>NUCLEOTIDE SEQUENCE [LARGE SCALE GENOMIC DNA]</scope>
    <source>
        <strain evidence="1 2">M8UP30</strain>
    </source>
</reference>
<protein>
    <submittedName>
        <fullName evidence="1">Uncharacterized protein</fullName>
    </submittedName>
</protein>
<dbReference type="EMBL" id="JACCCV010000001">
    <property type="protein sequence ID" value="NYF51092.1"/>
    <property type="molecule type" value="Genomic_DNA"/>
</dbReference>